<dbReference type="AlphaFoldDB" id="A0A819QR86"/>
<keyword evidence="1" id="KW-0175">Coiled coil</keyword>
<accession>A0A819QR86</accession>
<evidence type="ECO:0000313" key="2">
    <source>
        <dbReference type="EMBL" id="CAF4039308.1"/>
    </source>
</evidence>
<reference evidence="2" key="1">
    <citation type="submission" date="2021-02" db="EMBL/GenBank/DDBJ databases">
        <authorList>
            <person name="Nowell W R."/>
        </authorList>
    </citation>
    <scope>NUCLEOTIDE SEQUENCE</scope>
</reference>
<protein>
    <submittedName>
        <fullName evidence="2">Uncharacterized protein</fullName>
    </submittedName>
</protein>
<gene>
    <name evidence="2" type="ORF">UXM345_LOCUS18494</name>
</gene>
<dbReference type="Proteomes" id="UP000663842">
    <property type="component" value="Unassembled WGS sequence"/>
</dbReference>
<comment type="caution">
    <text evidence="2">The sequence shown here is derived from an EMBL/GenBank/DDBJ whole genome shotgun (WGS) entry which is preliminary data.</text>
</comment>
<dbReference type="EMBL" id="CAJOBF010002513">
    <property type="protein sequence ID" value="CAF4039308.1"/>
    <property type="molecule type" value="Genomic_DNA"/>
</dbReference>
<evidence type="ECO:0000313" key="3">
    <source>
        <dbReference type="Proteomes" id="UP000663842"/>
    </source>
</evidence>
<evidence type="ECO:0000256" key="1">
    <source>
        <dbReference type="SAM" id="Coils"/>
    </source>
</evidence>
<sequence>MKNITQLTPQGIDKVLSETSKAWENVQKLDEQIKSTEDELLKNSLRQEKHAICIEQEQHLLGASYMIKDSSEKSKTYEQQVKSKQDTILKQMSLSTADHYYQTLERDHKKEIEGLKFKSNQLVKQFKAQGFSMLGQLPEESETILELKDIIGGFKEKIDKHLTDNNIHNKIKSDVFKLFRSKFDQQIDQLKQIEKNVKQTEERLIYANNLEGFKATQGNLRHYQKQIDKWKLDSDDLIETITMKALELSCKTEPNLNKQNNLQVQKLMDEMIELKNMVKMNQNPIELPPIEQSHHDEYGSFEVLNHSVKSKSEMSSFVDILEASEKSVKDKTNDPKTEKRKGEIKGELKIIKMGIIKEWPENDILENLKYTKNYLSEIKEHFINHNDDLIAKGNESMLIETLGDNYFSDSEY</sequence>
<name>A0A819QR86_9BILA</name>
<proteinExistence type="predicted"/>
<organism evidence="2 3">
    <name type="scientific">Rotaria magnacalcarata</name>
    <dbReference type="NCBI Taxonomy" id="392030"/>
    <lineage>
        <taxon>Eukaryota</taxon>
        <taxon>Metazoa</taxon>
        <taxon>Spiralia</taxon>
        <taxon>Gnathifera</taxon>
        <taxon>Rotifera</taxon>
        <taxon>Eurotatoria</taxon>
        <taxon>Bdelloidea</taxon>
        <taxon>Philodinida</taxon>
        <taxon>Philodinidae</taxon>
        <taxon>Rotaria</taxon>
    </lineage>
</organism>
<feature type="coiled-coil region" evidence="1">
    <location>
        <begin position="183"/>
        <end position="210"/>
    </location>
</feature>